<dbReference type="InterPro" id="IPR001810">
    <property type="entry name" value="F-box_dom"/>
</dbReference>
<accession>A0A8H5AZC7</accession>
<reference evidence="2 3" key="1">
    <citation type="journal article" date="2020" name="ISME J.">
        <title>Uncovering the hidden diversity of litter-decomposition mechanisms in mushroom-forming fungi.</title>
        <authorList>
            <person name="Floudas D."/>
            <person name="Bentzer J."/>
            <person name="Ahren D."/>
            <person name="Johansson T."/>
            <person name="Persson P."/>
            <person name="Tunlid A."/>
        </authorList>
    </citation>
    <scope>NUCLEOTIDE SEQUENCE [LARGE SCALE GENOMIC DNA]</scope>
    <source>
        <strain evidence="2 3">CBS 101986</strain>
    </source>
</reference>
<dbReference type="Gene3D" id="1.20.1280.50">
    <property type="match status" value="1"/>
</dbReference>
<evidence type="ECO:0000313" key="2">
    <source>
        <dbReference type="EMBL" id="KAF5312907.1"/>
    </source>
</evidence>
<evidence type="ECO:0000259" key="1">
    <source>
        <dbReference type="Pfam" id="PF12937"/>
    </source>
</evidence>
<gene>
    <name evidence="2" type="ORF">D9619_002458</name>
</gene>
<keyword evidence="3" id="KW-1185">Reference proteome</keyword>
<feature type="domain" description="F-box" evidence="1">
    <location>
        <begin position="59"/>
        <end position="111"/>
    </location>
</feature>
<organism evidence="2 3">
    <name type="scientific">Psilocybe cf. subviscida</name>
    <dbReference type="NCBI Taxonomy" id="2480587"/>
    <lineage>
        <taxon>Eukaryota</taxon>
        <taxon>Fungi</taxon>
        <taxon>Dikarya</taxon>
        <taxon>Basidiomycota</taxon>
        <taxon>Agaricomycotina</taxon>
        <taxon>Agaricomycetes</taxon>
        <taxon>Agaricomycetidae</taxon>
        <taxon>Agaricales</taxon>
        <taxon>Agaricineae</taxon>
        <taxon>Strophariaceae</taxon>
        <taxon>Psilocybe</taxon>
    </lineage>
</organism>
<dbReference type="Proteomes" id="UP000567179">
    <property type="component" value="Unassembled WGS sequence"/>
</dbReference>
<dbReference type="InterPro" id="IPR036047">
    <property type="entry name" value="F-box-like_dom_sf"/>
</dbReference>
<evidence type="ECO:0000313" key="3">
    <source>
        <dbReference type="Proteomes" id="UP000567179"/>
    </source>
</evidence>
<protein>
    <recommendedName>
        <fullName evidence="1">F-box domain-containing protein</fullName>
    </recommendedName>
</protein>
<dbReference type="EMBL" id="JAACJJ010000056">
    <property type="protein sequence ID" value="KAF5312907.1"/>
    <property type="molecule type" value="Genomic_DNA"/>
</dbReference>
<dbReference type="SUPFAM" id="SSF81383">
    <property type="entry name" value="F-box domain"/>
    <property type="match status" value="1"/>
</dbReference>
<name>A0A8H5AZC7_9AGAR</name>
<dbReference type="OrthoDB" id="3365698at2759"/>
<dbReference type="Pfam" id="PF12937">
    <property type="entry name" value="F-box-like"/>
    <property type="match status" value="1"/>
</dbReference>
<dbReference type="AlphaFoldDB" id="A0A8H5AZC7"/>
<sequence>MASLPTSVPCIHTPICEACVILHGVDEEIIRITSALQNLAKRRQEVVTTLNRSHDRVTRVPPEITSHIFYLYTHNLEGSNVVKGLFTIALVSKSWRNIVLSTPQLWTSITLSSSGRRWIFPREIAETWLKRSGGLQVNVALRWTNRVPITTSIGHEDPDPPSRRARVGQPFLDILHLLQQNHGRMQHLQLQIPVDILSGLGFRPGCLPKFSLHLDRVRSSENSLRIPSGFKQITCLRIDAELTATNALDLLRQCPFLTEWTSLIVRHHHPDTAAPLRHVLALELSNFDVDLDDMFPLFVNALTIPRLRRLVIKVTSRFQVVPLVIDLSYITGMIGRSTSSLTDFSLQIAGTLDRNRFTIFSTDLHRLSQLRSFSLKFDADYYDAEEGWDPTSTLFQPFLVPKPGPPFLPCLRRFHYSTPRLQPWIHIAAFCKYHSTNTTVRSLSVADFSSCADLLSRGVIDKESLQVFLTLPTTGLTFKFDTKLLAMSIEYHELPTPGDDVLSYYIGLEKSLESVRTFRRRVLWHLNPNTSLNDALPGSDEEMDPEDVSESAKVALHIYGY</sequence>
<comment type="caution">
    <text evidence="2">The sequence shown here is derived from an EMBL/GenBank/DDBJ whole genome shotgun (WGS) entry which is preliminary data.</text>
</comment>
<proteinExistence type="predicted"/>